<reference evidence="2" key="1">
    <citation type="submission" date="2022-11" db="EMBL/GenBank/DDBJ databases">
        <authorList>
            <person name="Hyden B.L."/>
            <person name="Feng K."/>
            <person name="Yates T."/>
            <person name="Jawdy S."/>
            <person name="Smart L.B."/>
            <person name="Muchero W."/>
        </authorList>
    </citation>
    <scope>NUCLEOTIDE SEQUENCE</scope>
    <source>
        <tissue evidence="2">Shoot tip</tissue>
    </source>
</reference>
<organism evidence="2 3">
    <name type="scientific">Salix koriyanagi</name>
    <dbReference type="NCBI Taxonomy" id="2511006"/>
    <lineage>
        <taxon>Eukaryota</taxon>
        <taxon>Viridiplantae</taxon>
        <taxon>Streptophyta</taxon>
        <taxon>Embryophyta</taxon>
        <taxon>Tracheophyta</taxon>
        <taxon>Spermatophyta</taxon>
        <taxon>Magnoliopsida</taxon>
        <taxon>eudicotyledons</taxon>
        <taxon>Gunneridae</taxon>
        <taxon>Pentapetalae</taxon>
        <taxon>rosids</taxon>
        <taxon>fabids</taxon>
        <taxon>Malpighiales</taxon>
        <taxon>Salicaceae</taxon>
        <taxon>Saliceae</taxon>
        <taxon>Salix</taxon>
    </lineage>
</organism>
<dbReference type="AlphaFoldDB" id="A0A9Q0WU57"/>
<protein>
    <submittedName>
        <fullName evidence="2">Uncharacterized protein</fullName>
    </submittedName>
</protein>
<feature type="region of interest" description="Disordered" evidence="1">
    <location>
        <begin position="30"/>
        <end position="51"/>
    </location>
</feature>
<keyword evidence="3" id="KW-1185">Reference proteome</keyword>
<accession>A0A9Q0WU57</accession>
<comment type="caution">
    <text evidence="2">The sequence shown here is derived from an EMBL/GenBank/DDBJ whole genome shotgun (WGS) entry which is preliminary data.</text>
</comment>
<proteinExistence type="predicted"/>
<evidence type="ECO:0000313" key="3">
    <source>
        <dbReference type="Proteomes" id="UP001151752"/>
    </source>
</evidence>
<gene>
    <name evidence="2" type="ORF">OIU74_019024</name>
</gene>
<evidence type="ECO:0000256" key="1">
    <source>
        <dbReference type="SAM" id="MobiDB-lite"/>
    </source>
</evidence>
<reference evidence="2" key="2">
    <citation type="journal article" date="2023" name="Int. J. Mol. Sci.">
        <title>De Novo Assembly and Annotation of 11 Diverse Shrub Willow (Salix) Genomes Reveals Novel Gene Organization in Sex-Linked Regions.</title>
        <authorList>
            <person name="Hyden B."/>
            <person name="Feng K."/>
            <person name="Yates T.B."/>
            <person name="Jawdy S."/>
            <person name="Cereghino C."/>
            <person name="Smart L.B."/>
            <person name="Muchero W."/>
        </authorList>
    </citation>
    <scope>NUCLEOTIDE SEQUENCE</scope>
    <source>
        <tissue evidence="2">Shoot tip</tissue>
    </source>
</reference>
<dbReference type="Proteomes" id="UP001151752">
    <property type="component" value="Chromosome 10"/>
</dbReference>
<sequence length="82" mass="9564">MDVDLAVNGQGDSQKIEVYLVRRKKRKEMEETQLSSQHFRGSIADTRSDKSPSMSFVHQVYETRLWRSATDKLGHYSLYNIL</sequence>
<evidence type="ECO:0000313" key="2">
    <source>
        <dbReference type="EMBL" id="KAJ6772923.1"/>
    </source>
</evidence>
<name>A0A9Q0WU57_9ROSI</name>
<dbReference type="EMBL" id="JAPFFM010000002">
    <property type="protein sequence ID" value="KAJ6772923.1"/>
    <property type="molecule type" value="Genomic_DNA"/>
</dbReference>